<feature type="compositionally biased region" description="Polar residues" evidence="1">
    <location>
        <begin position="16"/>
        <end position="39"/>
    </location>
</feature>
<organism evidence="3 4">
    <name type="scientific">Mycobacterium tuberculosis</name>
    <dbReference type="NCBI Taxonomy" id="1773"/>
    <lineage>
        <taxon>Bacteria</taxon>
        <taxon>Bacillati</taxon>
        <taxon>Actinomycetota</taxon>
        <taxon>Actinomycetes</taxon>
        <taxon>Mycobacteriales</taxon>
        <taxon>Mycobacteriaceae</taxon>
        <taxon>Mycobacterium</taxon>
        <taxon>Mycobacterium tuberculosis complex</taxon>
    </lineage>
</organism>
<dbReference type="Proteomes" id="UP000048948">
    <property type="component" value="Unassembled WGS sequence"/>
</dbReference>
<dbReference type="PROSITE" id="PS51725">
    <property type="entry name" value="ABM"/>
    <property type="match status" value="1"/>
</dbReference>
<feature type="compositionally biased region" description="Low complexity" evidence="1">
    <location>
        <begin position="96"/>
        <end position="111"/>
    </location>
</feature>
<evidence type="ECO:0000259" key="2">
    <source>
        <dbReference type="PROSITE" id="PS51725"/>
    </source>
</evidence>
<evidence type="ECO:0000313" key="4">
    <source>
        <dbReference type="Proteomes" id="UP000048948"/>
    </source>
</evidence>
<protein>
    <submittedName>
        <fullName evidence="3">Antibiotic biosynthesis monooxygenase domain-containing protein</fullName>
    </submittedName>
</protein>
<dbReference type="PANTHER" id="PTHR33336:SF15">
    <property type="entry name" value="ABM DOMAIN-CONTAINING PROTEIN"/>
    <property type="match status" value="1"/>
</dbReference>
<proteinExistence type="predicted"/>
<dbReference type="GO" id="GO:0004497">
    <property type="term" value="F:monooxygenase activity"/>
    <property type="evidence" value="ECO:0007669"/>
    <property type="project" value="UniProtKB-KW"/>
</dbReference>
<dbReference type="InterPro" id="IPR007138">
    <property type="entry name" value="ABM_dom"/>
</dbReference>
<keyword evidence="3" id="KW-0560">Oxidoreductase</keyword>
<sequence length="401" mass="42108">MARMASGTSRIVIPASRSNPNSAPMNNSGAAIQAVNPSESGPPIAKPMNPAARKRDSGASGEPAHRWHKPRNDKPIRLAPRISRGRESGLGDVRISTTATAAATSGSMTTADPMNVRNKASTHAPSGRAASNHELAATTTARPSSTSAIPSRRCPGSMSRARPIDRAAPPVPLAAIIQTARMARPQASPVDTSSDRWCRREGLPTPLTGLDLFLGTADRALRDAPREVAFDLLVRVPERATVLLDITASLVAITPSTPSATLVTAICSPRCQGLLSRVTSDRAASRRPTRGVPGGPSMPVVVVATLTAKPESVDTVRDILTRAVDDVHREPGCQLYALHETGETFIFVEQWADAEALKAHSGAPAVATMFTAAGEHLVGAPDIKLLQPVPAGDPSKGQLRR</sequence>
<evidence type="ECO:0000313" key="3">
    <source>
        <dbReference type="EMBL" id="CKT06018.1"/>
    </source>
</evidence>
<reference evidence="3 4" key="1">
    <citation type="submission" date="2015-03" db="EMBL/GenBank/DDBJ databases">
        <authorList>
            <consortium name="Pathogen Informatics"/>
        </authorList>
    </citation>
    <scope>NUCLEOTIDE SEQUENCE [LARGE SCALE GENOMIC DNA]</scope>
    <source>
        <strain evidence="3 4">Bir 172</strain>
    </source>
</reference>
<accession>A0A655AEI3</accession>
<evidence type="ECO:0000256" key="1">
    <source>
        <dbReference type="SAM" id="MobiDB-lite"/>
    </source>
</evidence>
<keyword evidence="3" id="KW-0503">Monooxygenase</keyword>
<dbReference type="Pfam" id="PF03992">
    <property type="entry name" value="ABM"/>
    <property type="match status" value="1"/>
</dbReference>
<name>A0A655AEI3_MYCTX</name>
<feature type="compositionally biased region" description="Low complexity" evidence="1">
    <location>
        <begin position="136"/>
        <end position="153"/>
    </location>
</feature>
<dbReference type="InterPro" id="IPR050744">
    <property type="entry name" value="AI-2_Isomerase_LsrG"/>
</dbReference>
<dbReference type="PANTHER" id="PTHR33336">
    <property type="entry name" value="QUINOL MONOOXYGENASE YGIN-RELATED"/>
    <property type="match status" value="1"/>
</dbReference>
<dbReference type="Gene3D" id="3.30.70.100">
    <property type="match status" value="1"/>
</dbReference>
<feature type="region of interest" description="Disordered" evidence="1">
    <location>
        <begin position="1"/>
        <end position="164"/>
    </location>
</feature>
<gene>
    <name evidence="3" type="ORF">ERS027646_02907</name>
</gene>
<dbReference type="InterPro" id="IPR011008">
    <property type="entry name" value="Dimeric_a/b-barrel"/>
</dbReference>
<dbReference type="SUPFAM" id="SSF54909">
    <property type="entry name" value="Dimeric alpha+beta barrel"/>
    <property type="match status" value="1"/>
</dbReference>
<dbReference type="EMBL" id="CNGE01000602">
    <property type="protein sequence ID" value="CKT06018.1"/>
    <property type="molecule type" value="Genomic_DNA"/>
</dbReference>
<dbReference type="AlphaFoldDB" id="A0A655AEI3"/>
<feature type="domain" description="ABM" evidence="2">
    <location>
        <begin position="300"/>
        <end position="399"/>
    </location>
</feature>